<protein>
    <recommendedName>
        <fullName evidence="4">Transmembrane protein</fullName>
    </recommendedName>
</protein>
<reference evidence="2" key="1">
    <citation type="submission" date="2021-01" db="EMBL/GenBank/DDBJ databases">
        <authorList>
            <consortium name="Genoscope - CEA"/>
            <person name="William W."/>
        </authorList>
    </citation>
    <scope>NUCLEOTIDE SEQUENCE</scope>
</reference>
<keyword evidence="1" id="KW-0812">Transmembrane</keyword>
<dbReference type="EMBL" id="CAJJDO010000071">
    <property type="protein sequence ID" value="CAD8179349.1"/>
    <property type="molecule type" value="Genomic_DNA"/>
</dbReference>
<evidence type="ECO:0008006" key="4">
    <source>
        <dbReference type="Google" id="ProtNLM"/>
    </source>
</evidence>
<keyword evidence="1" id="KW-0472">Membrane</keyword>
<proteinExistence type="predicted"/>
<comment type="caution">
    <text evidence="2">The sequence shown here is derived from an EMBL/GenBank/DDBJ whole genome shotgun (WGS) entry which is preliminary data.</text>
</comment>
<dbReference type="Proteomes" id="UP000689195">
    <property type="component" value="Unassembled WGS sequence"/>
</dbReference>
<name>A0A8S1VU93_9CILI</name>
<keyword evidence="1" id="KW-1133">Transmembrane helix</keyword>
<dbReference type="AlphaFoldDB" id="A0A8S1VU93"/>
<evidence type="ECO:0000256" key="1">
    <source>
        <dbReference type="SAM" id="Phobius"/>
    </source>
</evidence>
<sequence>MSRLIVDYGKKTQKKKLDLYYSHPHRCRIMFFKFIMVCFRFIWQLSILTISLCLTISQMYNVIDQQLDLDYVDYSHLNNVIAKIISSYTILKRFNNIENSKFFFQVCPYHDLQLFHSFIWENELINDYTRKKQNQIKFIKNLKRKEHIFFKSITQVQHRILQRQYQELNQKLIFQ</sequence>
<accession>A0A8S1VU93</accession>
<evidence type="ECO:0000313" key="2">
    <source>
        <dbReference type="EMBL" id="CAD8179349.1"/>
    </source>
</evidence>
<feature type="transmembrane region" description="Helical" evidence="1">
    <location>
        <begin position="34"/>
        <end position="57"/>
    </location>
</feature>
<evidence type="ECO:0000313" key="3">
    <source>
        <dbReference type="Proteomes" id="UP000689195"/>
    </source>
</evidence>
<gene>
    <name evidence="2" type="ORF">PPENT_87.1.T0710208</name>
</gene>
<organism evidence="2 3">
    <name type="scientific">Paramecium pentaurelia</name>
    <dbReference type="NCBI Taxonomy" id="43138"/>
    <lineage>
        <taxon>Eukaryota</taxon>
        <taxon>Sar</taxon>
        <taxon>Alveolata</taxon>
        <taxon>Ciliophora</taxon>
        <taxon>Intramacronucleata</taxon>
        <taxon>Oligohymenophorea</taxon>
        <taxon>Peniculida</taxon>
        <taxon>Parameciidae</taxon>
        <taxon>Paramecium</taxon>
    </lineage>
</organism>
<keyword evidence="3" id="KW-1185">Reference proteome</keyword>